<comment type="caution">
    <text evidence="1">The sequence shown here is derived from an EMBL/GenBank/DDBJ whole genome shotgun (WGS) entry which is preliminary data.</text>
</comment>
<evidence type="ECO:0000313" key="1">
    <source>
        <dbReference type="EMBL" id="CAJ0601958.1"/>
    </source>
</evidence>
<gene>
    <name evidence="1" type="ORF">CYNAS_LOCUS13941</name>
</gene>
<dbReference type="Proteomes" id="UP001176961">
    <property type="component" value="Unassembled WGS sequence"/>
</dbReference>
<evidence type="ECO:0000313" key="2">
    <source>
        <dbReference type="Proteomes" id="UP001176961"/>
    </source>
</evidence>
<protein>
    <submittedName>
        <fullName evidence="1">Uncharacterized protein</fullName>
    </submittedName>
</protein>
<accession>A0AA36H1L1</accession>
<proteinExistence type="predicted"/>
<keyword evidence="2" id="KW-1185">Reference proteome</keyword>
<sequence length="199" mass="22981">MAEIFKIKQIIGSIEGYEEHEEVVLSITKLPFGRKAGLGISDVIKIVEILEGDKEILRVLRNVAIIMGKPRPENHKPQMISRSDEEKWFGSVKCTTREIVLDTSTTDKEVSLNEIYKKLAQADIKDENEFLDCFMAMILVQGYSMKNWAHLSDSESPYKRNRKVDQEKILNFMVTTLIDSDIKIGDDYKNKQEDMKKFM</sequence>
<name>A0AA36H1L1_CYLNA</name>
<dbReference type="AlphaFoldDB" id="A0AA36H1L1"/>
<organism evidence="1 2">
    <name type="scientific">Cylicocyclus nassatus</name>
    <name type="common">Nematode worm</name>
    <dbReference type="NCBI Taxonomy" id="53992"/>
    <lineage>
        <taxon>Eukaryota</taxon>
        <taxon>Metazoa</taxon>
        <taxon>Ecdysozoa</taxon>
        <taxon>Nematoda</taxon>
        <taxon>Chromadorea</taxon>
        <taxon>Rhabditida</taxon>
        <taxon>Rhabditina</taxon>
        <taxon>Rhabditomorpha</taxon>
        <taxon>Strongyloidea</taxon>
        <taxon>Strongylidae</taxon>
        <taxon>Cylicocyclus</taxon>
    </lineage>
</organism>
<dbReference type="EMBL" id="CATQJL010000305">
    <property type="protein sequence ID" value="CAJ0601958.1"/>
    <property type="molecule type" value="Genomic_DNA"/>
</dbReference>
<reference evidence="1" key="1">
    <citation type="submission" date="2023-07" db="EMBL/GenBank/DDBJ databases">
        <authorList>
            <consortium name="CYATHOMIX"/>
        </authorList>
    </citation>
    <scope>NUCLEOTIDE SEQUENCE</scope>
    <source>
        <strain evidence="1">N/A</strain>
    </source>
</reference>